<comment type="caution">
    <text evidence="2">The sequence shown here is derived from an EMBL/GenBank/DDBJ whole genome shotgun (WGS) entry which is preliminary data.</text>
</comment>
<keyword evidence="3" id="KW-1185">Reference proteome</keyword>
<feature type="transmembrane region" description="Helical" evidence="1">
    <location>
        <begin position="77"/>
        <end position="101"/>
    </location>
</feature>
<keyword evidence="1" id="KW-0812">Transmembrane</keyword>
<protein>
    <submittedName>
        <fullName evidence="2">Uncharacterized protein</fullName>
    </submittedName>
</protein>
<keyword evidence="1" id="KW-0472">Membrane</keyword>
<keyword evidence="1" id="KW-1133">Transmembrane helix</keyword>
<accession>A0AA39NY17</accession>
<organism evidence="2 3">
    <name type="scientific">Armillaria novae-zelandiae</name>
    <dbReference type="NCBI Taxonomy" id="153914"/>
    <lineage>
        <taxon>Eukaryota</taxon>
        <taxon>Fungi</taxon>
        <taxon>Dikarya</taxon>
        <taxon>Basidiomycota</taxon>
        <taxon>Agaricomycotina</taxon>
        <taxon>Agaricomycetes</taxon>
        <taxon>Agaricomycetidae</taxon>
        <taxon>Agaricales</taxon>
        <taxon>Marasmiineae</taxon>
        <taxon>Physalacriaceae</taxon>
        <taxon>Armillaria</taxon>
    </lineage>
</organism>
<dbReference type="EMBL" id="JAUEPR010000030">
    <property type="protein sequence ID" value="KAK0473980.1"/>
    <property type="molecule type" value="Genomic_DNA"/>
</dbReference>
<sequence length="104" mass="12077">MTHPAPRKWRDVYDAIKAMRSNIVAPVAVYPCKVSATRKKAALWKLSPRLDFGGGKHAIRLQDEFDQTFRKPWTNYVLCRGVALKMALLALQTVWIVYFFFFRS</sequence>
<gene>
    <name evidence="2" type="ORF">IW261DRAFT_1423339</name>
</gene>
<evidence type="ECO:0000313" key="2">
    <source>
        <dbReference type="EMBL" id="KAK0473980.1"/>
    </source>
</evidence>
<name>A0AA39NY17_9AGAR</name>
<dbReference type="AlphaFoldDB" id="A0AA39NY17"/>
<evidence type="ECO:0000256" key="1">
    <source>
        <dbReference type="SAM" id="Phobius"/>
    </source>
</evidence>
<dbReference type="Proteomes" id="UP001175227">
    <property type="component" value="Unassembled WGS sequence"/>
</dbReference>
<proteinExistence type="predicted"/>
<reference evidence="2" key="1">
    <citation type="submission" date="2023-06" db="EMBL/GenBank/DDBJ databases">
        <authorList>
            <consortium name="Lawrence Berkeley National Laboratory"/>
            <person name="Ahrendt S."/>
            <person name="Sahu N."/>
            <person name="Indic B."/>
            <person name="Wong-Bajracharya J."/>
            <person name="Merenyi Z."/>
            <person name="Ke H.-M."/>
            <person name="Monk M."/>
            <person name="Kocsube S."/>
            <person name="Drula E."/>
            <person name="Lipzen A."/>
            <person name="Balint B."/>
            <person name="Henrissat B."/>
            <person name="Andreopoulos B."/>
            <person name="Martin F.M."/>
            <person name="Harder C.B."/>
            <person name="Rigling D."/>
            <person name="Ford K.L."/>
            <person name="Foster G.D."/>
            <person name="Pangilinan J."/>
            <person name="Papanicolaou A."/>
            <person name="Barry K."/>
            <person name="LaButti K."/>
            <person name="Viragh M."/>
            <person name="Koriabine M."/>
            <person name="Yan M."/>
            <person name="Riley R."/>
            <person name="Champramary S."/>
            <person name="Plett K.L."/>
            <person name="Tsai I.J."/>
            <person name="Slot J."/>
            <person name="Sipos G."/>
            <person name="Plett J."/>
            <person name="Nagy L.G."/>
            <person name="Grigoriev I.V."/>
        </authorList>
    </citation>
    <scope>NUCLEOTIDE SEQUENCE</scope>
    <source>
        <strain evidence="2">ICMP 16352</strain>
    </source>
</reference>
<evidence type="ECO:0000313" key="3">
    <source>
        <dbReference type="Proteomes" id="UP001175227"/>
    </source>
</evidence>